<organism evidence="9 10">
    <name type="scientific">Mya arenaria</name>
    <name type="common">Soft-shell clam</name>
    <dbReference type="NCBI Taxonomy" id="6604"/>
    <lineage>
        <taxon>Eukaryota</taxon>
        <taxon>Metazoa</taxon>
        <taxon>Spiralia</taxon>
        <taxon>Lophotrochozoa</taxon>
        <taxon>Mollusca</taxon>
        <taxon>Bivalvia</taxon>
        <taxon>Autobranchia</taxon>
        <taxon>Heteroconchia</taxon>
        <taxon>Euheterodonta</taxon>
        <taxon>Imparidentia</taxon>
        <taxon>Neoheterodontei</taxon>
        <taxon>Myida</taxon>
        <taxon>Myoidea</taxon>
        <taxon>Myidae</taxon>
        <taxon>Mya</taxon>
    </lineage>
</organism>
<protein>
    <submittedName>
        <fullName evidence="9">S39AE-like protein</fullName>
    </submittedName>
</protein>
<comment type="subcellular location">
    <subcellularLocation>
        <location evidence="1">Membrane</location>
        <topology evidence="1">Multi-pass membrane protein</topology>
    </subcellularLocation>
</comment>
<evidence type="ECO:0000256" key="2">
    <source>
        <dbReference type="ARBA" id="ARBA00006939"/>
    </source>
</evidence>
<sequence length="487" mass="53609">MAMKGCYVMFALCAVLVQVKSVQYDLDVVRSAFLSNIQSMLGSGGEITLTDLQTFFSKHQIQLVNSTVSECFMQSNGTNPELNEKCLLEKCLSPTDVYELSGLGRGQSKAELSTLTTVLLNLLEQGDCVLHHTPQHHPLTSSVEAWGYGILCTTLINVCSLGGLIALPFIHGDLYKKVLLFMVALAVGTLAGSSLLFLIPEALELTEQELDEHSYVWKCTVVIFGILAFFNIERLLKMITEYREKKSDPPGRPRTTSTSMDFSSFHQTRPQPEYKNVEGLPKISPCGNSDTSSDSLADADKDENNVSEDRKYETEFRSNGESVGTSPPPSPPPTQTSGSCSLDDHIWGWHSQLHRRGLNRSCIHGEHTGGRDFAVLLNAGMRLKKAVLYNFLSACMCYLGLIVGIFLGENMAAHTWVFAFAGGMFLYISLVDMMPEMNSAGELEDNKHMSHLTIFLLQNIGMITGFSIMLLMAIYGGNIESAIKGHS</sequence>
<keyword evidence="5 7" id="KW-0472">Membrane</keyword>
<feature type="compositionally biased region" description="Polar residues" evidence="6">
    <location>
        <begin position="254"/>
        <end position="270"/>
    </location>
</feature>
<feature type="region of interest" description="Disordered" evidence="6">
    <location>
        <begin position="244"/>
        <end position="339"/>
    </location>
</feature>
<gene>
    <name evidence="9" type="ORF">MAR_009445</name>
</gene>
<evidence type="ECO:0000256" key="5">
    <source>
        <dbReference type="ARBA" id="ARBA00023136"/>
    </source>
</evidence>
<evidence type="ECO:0000256" key="6">
    <source>
        <dbReference type="SAM" id="MobiDB-lite"/>
    </source>
</evidence>
<feature type="signal peptide" evidence="8">
    <location>
        <begin position="1"/>
        <end position="21"/>
    </location>
</feature>
<feature type="transmembrane region" description="Helical" evidence="7">
    <location>
        <begin position="413"/>
        <end position="431"/>
    </location>
</feature>
<evidence type="ECO:0000256" key="8">
    <source>
        <dbReference type="SAM" id="SignalP"/>
    </source>
</evidence>
<dbReference type="InterPro" id="IPR003689">
    <property type="entry name" value="ZIP"/>
</dbReference>
<dbReference type="Pfam" id="PF02535">
    <property type="entry name" value="Zip"/>
    <property type="match status" value="2"/>
</dbReference>
<proteinExistence type="inferred from homology"/>
<feature type="transmembrane region" description="Helical" evidence="7">
    <location>
        <begin position="179"/>
        <end position="203"/>
    </location>
</feature>
<dbReference type="PANTHER" id="PTHR12191">
    <property type="entry name" value="SOLUTE CARRIER FAMILY 39"/>
    <property type="match status" value="1"/>
</dbReference>
<feature type="chain" id="PRO_5045779697" evidence="8">
    <location>
        <begin position="22"/>
        <end position="487"/>
    </location>
</feature>
<keyword evidence="10" id="KW-1185">Reference proteome</keyword>
<reference evidence="9" key="1">
    <citation type="submission" date="2022-11" db="EMBL/GenBank/DDBJ databases">
        <title>Centuries of genome instability and evolution in soft-shell clam transmissible cancer (bioRxiv).</title>
        <authorList>
            <person name="Hart S.F.M."/>
            <person name="Yonemitsu M.A."/>
            <person name="Giersch R.M."/>
            <person name="Beal B.F."/>
            <person name="Arriagada G."/>
            <person name="Davis B.W."/>
            <person name="Ostrander E.A."/>
            <person name="Goff S.P."/>
            <person name="Metzger M.J."/>
        </authorList>
    </citation>
    <scope>NUCLEOTIDE SEQUENCE</scope>
    <source>
        <strain evidence="9">MELC-2E11</strain>
        <tissue evidence="9">Siphon/mantle</tissue>
    </source>
</reference>
<evidence type="ECO:0000313" key="9">
    <source>
        <dbReference type="EMBL" id="WAR02887.1"/>
    </source>
</evidence>
<evidence type="ECO:0000256" key="7">
    <source>
        <dbReference type="SAM" id="Phobius"/>
    </source>
</evidence>
<evidence type="ECO:0000256" key="4">
    <source>
        <dbReference type="ARBA" id="ARBA00022989"/>
    </source>
</evidence>
<name>A0ABY7DYS9_MYAAR</name>
<accession>A0ABY7DYS9</accession>
<dbReference type="InterPro" id="IPR050799">
    <property type="entry name" value="ZIP_Transporter"/>
</dbReference>
<evidence type="ECO:0000256" key="1">
    <source>
        <dbReference type="ARBA" id="ARBA00004141"/>
    </source>
</evidence>
<feature type="transmembrane region" description="Helical" evidence="7">
    <location>
        <begin position="387"/>
        <end position="407"/>
    </location>
</feature>
<comment type="similarity">
    <text evidence="2">Belongs to the ZIP transporter (TC 2.A.5) family.</text>
</comment>
<keyword evidence="4 7" id="KW-1133">Transmembrane helix</keyword>
<feature type="transmembrane region" description="Helical" evidence="7">
    <location>
        <begin position="145"/>
        <end position="167"/>
    </location>
</feature>
<keyword evidence="8" id="KW-0732">Signal</keyword>
<evidence type="ECO:0000256" key="3">
    <source>
        <dbReference type="ARBA" id="ARBA00022692"/>
    </source>
</evidence>
<feature type="compositionally biased region" description="Basic and acidic residues" evidence="6">
    <location>
        <begin position="298"/>
        <end position="318"/>
    </location>
</feature>
<feature type="transmembrane region" description="Helical" evidence="7">
    <location>
        <begin position="452"/>
        <end position="475"/>
    </location>
</feature>
<dbReference type="EMBL" id="CP111015">
    <property type="protein sequence ID" value="WAR02887.1"/>
    <property type="molecule type" value="Genomic_DNA"/>
</dbReference>
<dbReference type="PANTHER" id="PTHR12191:SF37">
    <property type="entry name" value="ZINC TRANSPORTER FOI"/>
    <property type="match status" value="1"/>
</dbReference>
<keyword evidence="3 7" id="KW-0812">Transmembrane</keyword>
<feature type="transmembrane region" description="Helical" evidence="7">
    <location>
        <begin position="215"/>
        <end position="236"/>
    </location>
</feature>
<evidence type="ECO:0000313" key="10">
    <source>
        <dbReference type="Proteomes" id="UP001164746"/>
    </source>
</evidence>
<dbReference type="Proteomes" id="UP001164746">
    <property type="component" value="Chromosome 4"/>
</dbReference>